<dbReference type="RefSeq" id="WP_168623073.1">
    <property type="nucleotide sequence ID" value="NZ_JAAZQQ010000002.1"/>
</dbReference>
<accession>A0A7X6H0P5</accession>
<evidence type="ECO:0000313" key="2">
    <source>
        <dbReference type="Proteomes" id="UP000526408"/>
    </source>
</evidence>
<organism evidence="1 2">
    <name type="scientific">Roseicyclus persicicus</name>
    <dbReference type="NCBI Taxonomy" id="2650661"/>
    <lineage>
        <taxon>Bacteria</taxon>
        <taxon>Pseudomonadati</taxon>
        <taxon>Pseudomonadota</taxon>
        <taxon>Alphaproteobacteria</taxon>
        <taxon>Rhodobacterales</taxon>
        <taxon>Roseobacteraceae</taxon>
        <taxon>Roseicyclus</taxon>
    </lineage>
</organism>
<evidence type="ECO:0000313" key="1">
    <source>
        <dbReference type="EMBL" id="NKX44726.1"/>
    </source>
</evidence>
<sequence length="270" mass="29485">MLPLRNLVLEAMRVAWVRTRPRAAIFVFIKDSIDRLSPAALSTLHDRSLAILHDPIDRPISATPRAHVDLHIASSQAQAKALTALLRAWGRTSAKVGLVLHQPDLRLSAATPPPRDRLRAAYFGNPDNAHLPGDLADRVAVHDVGFSDGMARNLQLFGTANFHFAVRPEAQARSDDVIKPLTKAVTAAVCGAPILINRHSHDAEDLLGHDYPYLVNRGDADTISGMLDDAASGFGGPTWREAEDRMRQLRARTTPERTAADFERALGSVL</sequence>
<comment type="caution">
    <text evidence="1">The sequence shown here is derived from an EMBL/GenBank/DDBJ whole genome shotgun (WGS) entry which is preliminary data.</text>
</comment>
<name>A0A7X6H0P5_9RHOB</name>
<dbReference type="Proteomes" id="UP000526408">
    <property type="component" value="Unassembled WGS sequence"/>
</dbReference>
<proteinExistence type="predicted"/>
<evidence type="ECO:0008006" key="3">
    <source>
        <dbReference type="Google" id="ProtNLM"/>
    </source>
</evidence>
<gene>
    <name evidence="1" type="ORF">HCU73_09000</name>
</gene>
<reference evidence="1 2" key="1">
    <citation type="submission" date="2020-04" db="EMBL/GenBank/DDBJ databases">
        <authorList>
            <person name="Yoon J."/>
        </authorList>
    </citation>
    <scope>NUCLEOTIDE SEQUENCE [LARGE SCALE GENOMIC DNA]</scope>
    <source>
        <strain evidence="1 2">KMU-115</strain>
    </source>
</reference>
<dbReference type="EMBL" id="JAAZQQ010000002">
    <property type="protein sequence ID" value="NKX44726.1"/>
    <property type="molecule type" value="Genomic_DNA"/>
</dbReference>
<protein>
    <recommendedName>
        <fullName evidence="3">Glycosyltransferase family 1 protein</fullName>
    </recommendedName>
</protein>
<keyword evidence="2" id="KW-1185">Reference proteome</keyword>
<dbReference type="AlphaFoldDB" id="A0A7X6H0P5"/>